<organism evidence="2 3">
    <name type="scientific">Candidatus Schekmanbacteria bacterium RIFCSPLOWO2_12_FULL_38_15</name>
    <dbReference type="NCBI Taxonomy" id="1817883"/>
    <lineage>
        <taxon>Bacteria</taxon>
        <taxon>Candidatus Schekmaniibacteriota</taxon>
    </lineage>
</organism>
<evidence type="ECO:0000259" key="1">
    <source>
        <dbReference type="Pfam" id="PF04028"/>
    </source>
</evidence>
<proteinExistence type="predicted"/>
<dbReference type="STRING" id="1817883.A3G31_10015"/>
<dbReference type="AlphaFoldDB" id="A0A1F7SL25"/>
<sequence length="219" mass="25355">MKRFRQRIILFLIKKIGTRIFNLLAKSYRVEIIGRESEERLKKDYPSILYAFWHQRFLYLIYHFKKSNGRVLISYSKDGEMIARVVESFGIVPVRGSSSRGRISSTREIIEVLEKGHIVGIATDGPRGPIYNVKLGIIQIAKSTGMPILPVTVGAEKKWSFNSWDRFIVPKPFSRICMKYGEPMFVEQDSSDDVLEEKRKELESRLLKITNEADAMYTV</sequence>
<dbReference type="SUPFAM" id="SSF69593">
    <property type="entry name" value="Glycerol-3-phosphate (1)-acyltransferase"/>
    <property type="match status" value="1"/>
</dbReference>
<evidence type="ECO:0000313" key="3">
    <source>
        <dbReference type="Proteomes" id="UP000178082"/>
    </source>
</evidence>
<comment type="caution">
    <text evidence="2">The sequence shown here is derived from an EMBL/GenBank/DDBJ whole genome shotgun (WGS) entry which is preliminary data.</text>
</comment>
<name>A0A1F7SL25_9BACT</name>
<gene>
    <name evidence="2" type="ORF">A3G31_10015</name>
</gene>
<feature type="domain" description="DUF374" evidence="1">
    <location>
        <begin position="62"/>
        <end position="129"/>
    </location>
</feature>
<dbReference type="CDD" id="cd07983">
    <property type="entry name" value="LPLAT_DUF374-like"/>
    <property type="match status" value="1"/>
</dbReference>
<protein>
    <recommendedName>
        <fullName evidence="1">DUF374 domain-containing protein</fullName>
    </recommendedName>
</protein>
<accession>A0A1F7SL25</accession>
<dbReference type="Proteomes" id="UP000178082">
    <property type="component" value="Unassembled WGS sequence"/>
</dbReference>
<dbReference type="InterPro" id="IPR007172">
    <property type="entry name" value="DUF374"/>
</dbReference>
<evidence type="ECO:0000313" key="2">
    <source>
        <dbReference type="EMBL" id="OGL54486.1"/>
    </source>
</evidence>
<reference evidence="2 3" key="1">
    <citation type="journal article" date="2016" name="Nat. Commun.">
        <title>Thousands of microbial genomes shed light on interconnected biogeochemical processes in an aquifer system.</title>
        <authorList>
            <person name="Anantharaman K."/>
            <person name="Brown C.T."/>
            <person name="Hug L.A."/>
            <person name="Sharon I."/>
            <person name="Castelle C.J."/>
            <person name="Probst A.J."/>
            <person name="Thomas B.C."/>
            <person name="Singh A."/>
            <person name="Wilkins M.J."/>
            <person name="Karaoz U."/>
            <person name="Brodie E.L."/>
            <person name="Williams K.H."/>
            <person name="Hubbard S.S."/>
            <person name="Banfield J.F."/>
        </authorList>
    </citation>
    <scope>NUCLEOTIDE SEQUENCE [LARGE SCALE GENOMIC DNA]</scope>
</reference>
<dbReference type="Pfam" id="PF04028">
    <property type="entry name" value="DUF374"/>
    <property type="match status" value="1"/>
</dbReference>
<dbReference type="EMBL" id="MGDI01000011">
    <property type="protein sequence ID" value="OGL54486.1"/>
    <property type="molecule type" value="Genomic_DNA"/>
</dbReference>